<feature type="transmembrane region" description="Helical" evidence="2">
    <location>
        <begin position="215"/>
        <end position="234"/>
    </location>
</feature>
<feature type="transmembrane region" description="Helical" evidence="2">
    <location>
        <begin position="292"/>
        <end position="314"/>
    </location>
</feature>
<dbReference type="SUPFAM" id="SSF103473">
    <property type="entry name" value="MFS general substrate transporter"/>
    <property type="match status" value="1"/>
</dbReference>
<accession>L1LDF0</accession>
<evidence type="ECO:0000313" key="3">
    <source>
        <dbReference type="EMBL" id="EKX73289.1"/>
    </source>
</evidence>
<name>L1LDF0_THEEQ</name>
<feature type="transmembrane region" description="Helical" evidence="2">
    <location>
        <begin position="177"/>
        <end position="195"/>
    </location>
</feature>
<protein>
    <submittedName>
        <fullName evidence="3">Uncharacterized protein</fullName>
    </submittedName>
</protein>
<feature type="region of interest" description="Disordered" evidence="1">
    <location>
        <begin position="249"/>
        <end position="268"/>
    </location>
</feature>
<feature type="transmembrane region" description="Helical" evidence="2">
    <location>
        <begin position="110"/>
        <end position="134"/>
    </location>
</feature>
<dbReference type="GeneID" id="15802896"/>
<comment type="caution">
    <text evidence="3">The sequence shown here is derived from an EMBL/GenBank/DDBJ whole genome shotgun (WGS) entry which is preliminary data.</text>
</comment>
<feature type="compositionally biased region" description="Polar residues" evidence="1">
    <location>
        <begin position="257"/>
        <end position="268"/>
    </location>
</feature>
<evidence type="ECO:0000256" key="1">
    <source>
        <dbReference type="SAM" id="MobiDB-lite"/>
    </source>
</evidence>
<dbReference type="InterPro" id="IPR036259">
    <property type="entry name" value="MFS_trans_sf"/>
</dbReference>
<gene>
    <name evidence="3" type="ORF">BEWA_053440</name>
</gene>
<organism evidence="3 4">
    <name type="scientific">Theileria equi strain WA</name>
    <dbReference type="NCBI Taxonomy" id="1537102"/>
    <lineage>
        <taxon>Eukaryota</taxon>
        <taxon>Sar</taxon>
        <taxon>Alveolata</taxon>
        <taxon>Apicomplexa</taxon>
        <taxon>Aconoidasida</taxon>
        <taxon>Piroplasmida</taxon>
        <taxon>Theileriidae</taxon>
        <taxon>Theileria</taxon>
    </lineage>
</organism>
<dbReference type="OrthoDB" id="361188at2759"/>
<feature type="transmembrane region" description="Helical" evidence="2">
    <location>
        <begin position="86"/>
        <end position="104"/>
    </location>
</feature>
<dbReference type="VEuPathDB" id="PiroplasmaDB:BEWA_053440"/>
<dbReference type="Proteomes" id="UP000031512">
    <property type="component" value="Unassembled WGS sequence"/>
</dbReference>
<dbReference type="RefSeq" id="XP_004832741.1">
    <property type="nucleotide sequence ID" value="XM_004832684.1"/>
</dbReference>
<feature type="transmembrane region" description="Helical" evidence="2">
    <location>
        <begin position="141"/>
        <end position="165"/>
    </location>
</feature>
<sequence>MEGEKVKKHRPYPGTMWVSSSRLRMAIAKSKKAMEDRKKNAYECFRKVVHDTHKYVFMLIAYCMAPLSGVSLLLESIFHCENIANKCYLSYIITGSISTMMSLIRLKMSFTALVIGFWLLIPTLVMFVPVIYFGNGQTAKILFIILCGVAGILEAPILQASTFVISKLFLNSAASTLYSGYPFGSISMGLFQLVMEHMIGTGSTPQMRLCATLCYGVRVVVGIFTALWITYLYMRYDERVKEEEKKAVEEKKKKQSQENTNGAVASTNSSEPTKVRLLGKVIVVVPYYSPRLVIQTVGTVLRVFFHPCLILFLIDLSNREKLVISLSFMFCDFIGVNYASNFDETIDPSEKTPSQSHFLFLITRDLTLHLIWISTISLATFIVWNIWTCKFELTNSSFFLLLLASINGFIGGIFTGRGLNGCFPILEYYNGQGVIGDDIIKLDNIINDIALSFDYIMCFLMPLFSNITERFILNHKNSREYILRNNKGDLSIETVRALLMQFKGSL</sequence>
<dbReference type="KEGG" id="beq:BEWA_053440"/>
<feature type="transmembrane region" description="Helical" evidence="2">
    <location>
        <begin position="399"/>
        <end position="419"/>
    </location>
</feature>
<dbReference type="AlphaFoldDB" id="L1LDF0"/>
<keyword evidence="4" id="KW-1185">Reference proteome</keyword>
<keyword evidence="2" id="KW-0812">Transmembrane</keyword>
<feature type="transmembrane region" description="Helical" evidence="2">
    <location>
        <begin position="55"/>
        <end position="74"/>
    </location>
</feature>
<keyword evidence="2" id="KW-0472">Membrane</keyword>
<evidence type="ECO:0000313" key="4">
    <source>
        <dbReference type="Proteomes" id="UP000031512"/>
    </source>
</evidence>
<feature type="transmembrane region" description="Helical" evidence="2">
    <location>
        <begin position="366"/>
        <end position="387"/>
    </location>
</feature>
<proteinExistence type="predicted"/>
<reference evidence="3 4" key="1">
    <citation type="journal article" date="2012" name="BMC Genomics">
        <title>Comparative genomic analysis and phylogenetic position of Theileria equi.</title>
        <authorList>
            <person name="Kappmeyer L.S."/>
            <person name="Thiagarajan M."/>
            <person name="Herndon D.R."/>
            <person name="Ramsay J.D."/>
            <person name="Caler E."/>
            <person name="Djikeng A."/>
            <person name="Gillespie J.J."/>
            <person name="Lau A.O."/>
            <person name="Roalson E.H."/>
            <person name="Silva J.C."/>
            <person name="Silva M.G."/>
            <person name="Suarez C.E."/>
            <person name="Ueti M.W."/>
            <person name="Nene V.M."/>
            <person name="Mealey R.H."/>
            <person name="Knowles D.P."/>
            <person name="Brayton K.A."/>
        </authorList>
    </citation>
    <scope>NUCLEOTIDE SEQUENCE [LARGE SCALE GENOMIC DNA]</scope>
    <source>
        <strain evidence="3 4">WA</strain>
    </source>
</reference>
<evidence type="ECO:0000256" key="2">
    <source>
        <dbReference type="SAM" id="Phobius"/>
    </source>
</evidence>
<keyword evidence="2" id="KW-1133">Transmembrane helix</keyword>
<dbReference type="EMBL" id="ACOU01000003">
    <property type="protein sequence ID" value="EKX73289.1"/>
    <property type="molecule type" value="Genomic_DNA"/>
</dbReference>